<accession>A0A5C6EQK8</accession>
<reference evidence="2 3" key="1">
    <citation type="submission" date="2019-02" db="EMBL/GenBank/DDBJ databases">
        <title>Deep-cultivation of Planctomycetes and their phenomic and genomic characterization uncovers novel biology.</title>
        <authorList>
            <person name="Wiegand S."/>
            <person name="Jogler M."/>
            <person name="Boedeker C."/>
            <person name="Pinto D."/>
            <person name="Vollmers J."/>
            <person name="Rivas-Marin E."/>
            <person name="Kohn T."/>
            <person name="Peeters S.H."/>
            <person name="Heuer A."/>
            <person name="Rast P."/>
            <person name="Oberbeckmann S."/>
            <person name="Bunk B."/>
            <person name="Jeske O."/>
            <person name="Meyerdierks A."/>
            <person name="Storesund J.E."/>
            <person name="Kallscheuer N."/>
            <person name="Luecker S."/>
            <person name="Lage O.M."/>
            <person name="Pohl T."/>
            <person name="Merkel B.J."/>
            <person name="Hornburger P."/>
            <person name="Mueller R.-W."/>
            <person name="Bruemmer F."/>
            <person name="Labrenz M."/>
            <person name="Spormann A.M."/>
            <person name="Op Den Camp H."/>
            <person name="Overmann J."/>
            <person name="Amann R."/>
            <person name="Jetten M.S.M."/>
            <person name="Mascher T."/>
            <person name="Medema M.H."/>
            <person name="Devos D.P."/>
            <person name="Kaster A.-K."/>
            <person name="Ovreas L."/>
            <person name="Rohde M."/>
            <person name="Galperin M.Y."/>
            <person name="Jogler C."/>
        </authorList>
    </citation>
    <scope>NUCLEOTIDE SEQUENCE [LARGE SCALE GENOMIC DNA]</scope>
    <source>
        <strain evidence="2 3">Poly51</strain>
    </source>
</reference>
<protein>
    <recommendedName>
        <fullName evidence="1">GYF domain-containing protein</fullName>
    </recommendedName>
</protein>
<name>A0A5C6EQK8_9BACT</name>
<evidence type="ECO:0000313" key="3">
    <source>
        <dbReference type="Proteomes" id="UP000318288"/>
    </source>
</evidence>
<dbReference type="RefSeq" id="WP_146459594.1">
    <property type="nucleotide sequence ID" value="NZ_SJPW01000005.1"/>
</dbReference>
<gene>
    <name evidence="2" type="ORF">Poly51_42180</name>
</gene>
<dbReference type="AlphaFoldDB" id="A0A5C6EQK8"/>
<organism evidence="2 3">
    <name type="scientific">Rubripirellula tenax</name>
    <dbReference type="NCBI Taxonomy" id="2528015"/>
    <lineage>
        <taxon>Bacteria</taxon>
        <taxon>Pseudomonadati</taxon>
        <taxon>Planctomycetota</taxon>
        <taxon>Planctomycetia</taxon>
        <taxon>Pirellulales</taxon>
        <taxon>Pirellulaceae</taxon>
        <taxon>Rubripirellula</taxon>
    </lineage>
</organism>
<dbReference type="Proteomes" id="UP000318288">
    <property type="component" value="Unassembled WGS sequence"/>
</dbReference>
<dbReference type="EMBL" id="SJPW01000005">
    <property type="protein sequence ID" value="TWU50925.1"/>
    <property type="molecule type" value="Genomic_DNA"/>
</dbReference>
<dbReference type="OrthoDB" id="276348at2"/>
<evidence type="ECO:0000259" key="1">
    <source>
        <dbReference type="Pfam" id="PF14237"/>
    </source>
</evidence>
<evidence type="ECO:0000313" key="2">
    <source>
        <dbReference type="EMBL" id="TWU50925.1"/>
    </source>
</evidence>
<keyword evidence="3" id="KW-1185">Reference proteome</keyword>
<dbReference type="Pfam" id="PF14237">
    <property type="entry name" value="GYF_2"/>
    <property type="match status" value="1"/>
</dbReference>
<sequence>MTNWFVQNRDKKEEDVGPLRPSELLERVRKGEVTQETMVRKDDSPWFQASQVGGLFEAARRPTIEYFCPQCETEVSEPPVLCSNCGLDVHQAITRITENSIGNQADRSFSSQAGKSVKNWLLKKRIRKDNKKTDES</sequence>
<feature type="domain" description="GYF" evidence="1">
    <location>
        <begin position="4"/>
        <end position="55"/>
    </location>
</feature>
<proteinExistence type="predicted"/>
<comment type="caution">
    <text evidence="2">The sequence shown here is derived from an EMBL/GenBank/DDBJ whole genome shotgun (WGS) entry which is preliminary data.</text>
</comment>
<dbReference type="InterPro" id="IPR025640">
    <property type="entry name" value="GYF_2"/>
</dbReference>